<comment type="caution">
    <text evidence="2">The sequence shown here is derived from an EMBL/GenBank/DDBJ whole genome shotgun (WGS) entry which is preliminary data.</text>
</comment>
<protein>
    <recommendedName>
        <fullName evidence="4">Outer membrane protein</fullName>
    </recommendedName>
</protein>
<gene>
    <name evidence="2" type="ORF">LPTSP4_19590</name>
</gene>
<evidence type="ECO:0000313" key="3">
    <source>
        <dbReference type="Proteomes" id="UP000245133"/>
    </source>
</evidence>
<proteinExistence type="predicted"/>
<dbReference type="Proteomes" id="UP000245133">
    <property type="component" value="Unassembled WGS sequence"/>
</dbReference>
<evidence type="ECO:0000256" key="1">
    <source>
        <dbReference type="SAM" id="SignalP"/>
    </source>
</evidence>
<evidence type="ECO:0008006" key="4">
    <source>
        <dbReference type="Google" id="ProtNLM"/>
    </source>
</evidence>
<evidence type="ECO:0000313" key="2">
    <source>
        <dbReference type="EMBL" id="GBF50434.1"/>
    </source>
</evidence>
<dbReference type="AlphaFoldDB" id="A0A2P2E0M4"/>
<dbReference type="RefSeq" id="WP_108976361.1">
    <property type="nucleotide sequence ID" value="NZ_BFBB01000005.1"/>
</dbReference>
<keyword evidence="3" id="KW-1185">Reference proteome</keyword>
<organism evidence="2 3">
    <name type="scientific">Leptospira ryugenii</name>
    <dbReference type="NCBI Taxonomy" id="1917863"/>
    <lineage>
        <taxon>Bacteria</taxon>
        <taxon>Pseudomonadati</taxon>
        <taxon>Spirochaetota</taxon>
        <taxon>Spirochaetia</taxon>
        <taxon>Leptospirales</taxon>
        <taxon>Leptospiraceae</taxon>
        <taxon>Leptospira</taxon>
    </lineage>
</organism>
<feature type="chain" id="PRO_5015160122" description="Outer membrane protein" evidence="1">
    <location>
        <begin position="21"/>
        <end position="205"/>
    </location>
</feature>
<keyword evidence="1" id="KW-0732">Signal</keyword>
<sequence>MKIQKFFLLLSLLFAKTMFAEEKKWSLETELIQPFLPTIHIGRIQATRTVWGDWNSAHGELKVGAFIRPRVKHDVVDVIDEYAASFGYRHFFNENWHVEANYYIGYVWADNNKWNRRYIGPYAFLSESPELRAYAYQQVERDYEGRVQFAEALIGYRFLLNEEKTIYMIPQFGVLHGMHGSGIIGPRDGKTETFLEGNLIVGIRL</sequence>
<feature type="signal peptide" evidence="1">
    <location>
        <begin position="1"/>
        <end position="20"/>
    </location>
</feature>
<name>A0A2P2E0M4_9LEPT</name>
<accession>A0A2P2E0M4</accession>
<dbReference type="EMBL" id="BFBB01000005">
    <property type="protein sequence ID" value="GBF50434.1"/>
    <property type="molecule type" value="Genomic_DNA"/>
</dbReference>
<reference evidence="2 3" key="1">
    <citation type="submission" date="2018-02" db="EMBL/GenBank/DDBJ databases">
        <title>Novel Leptospira species isolated from soil and water in Japan.</title>
        <authorList>
            <person name="Nakao R."/>
            <person name="Masuzawa T."/>
        </authorList>
    </citation>
    <scope>NUCLEOTIDE SEQUENCE [LARGE SCALE GENOMIC DNA]</scope>
    <source>
        <strain evidence="2 3">YH101</strain>
    </source>
</reference>